<dbReference type="SUPFAM" id="SSF50978">
    <property type="entry name" value="WD40 repeat-like"/>
    <property type="match status" value="1"/>
</dbReference>
<dbReference type="OrthoDB" id="30195at2759"/>
<keyword evidence="4" id="KW-1185">Reference proteome</keyword>
<dbReference type="AlphaFoldDB" id="A0A835YH66"/>
<dbReference type="GO" id="GO:0000462">
    <property type="term" value="P:maturation of SSU-rRNA from tricistronic rRNA transcript (SSU-rRNA, 5.8S rRNA, LSU-rRNA)"/>
    <property type="evidence" value="ECO:0007669"/>
    <property type="project" value="TreeGrafter"/>
</dbReference>
<comment type="subcellular location">
    <subcellularLocation>
        <location evidence="1">Nucleus</location>
    </subcellularLocation>
</comment>
<evidence type="ECO:0000313" key="4">
    <source>
        <dbReference type="Proteomes" id="UP000664859"/>
    </source>
</evidence>
<dbReference type="InterPro" id="IPR052414">
    <property type="entry name" value="U3_snoRNA-assoc_WDR"/>
</dbReference>
<reference evidence="3" key="1">
    <citation type="submission" date="2021-02" db="EMBL/GenBank/DDBJ databases">
        <title>First Annotated Genome of the Yellow-green Alga Tribonema minus.</title>
        <authorList>
            <person name="Mahan K.M."/>
        </authorList>
    </citation>
    <scope>NUCLEOTIDE SEQUENCE</scope>
    <source>
        <strain evidence="3">UTEX B ZZ1240</strain>
    </source>
</reference>
<name>A0A835YH66_9STRA</name>
<accession>A0A835YH66</accession>
<evidence type="ECO:0000256" key="2">
    <source>
        <dbReference type="ARBA" id="ARBA00023242"/>
    </source>
</evidence>
<dbReference type="EMBL" id="JAFCMP010000554">
    <property type="protein sequence ID" value="KAG5175110.1"/>
    <property type="molecule type" value="Genomic_DNA"/>
</dbReference>
<keyword evidence="2" id="KW-0539">Nucleus</keyword>
<dbReference type="PANTHER" id="PTHR44267">
    <property type="entry name" value="WD REPEAT-CONTAINING PROTEIN 43"/>
    <property type="match status" value="1"/>
</dbReference>
<dbReference type="InterPro" id="IPR036322">
    <property type="entry name" value="WD40_repeat_dom_sf"/>
</dbReference>
<dbReference type="GO" id="GO:0005730">
    <property type="term" value="C:nucleolus"/>
    <property type="evidence" value="ECO:0007669"/>
    <property type="project" value="TreeGrafter"/>
</dbReference>
<dbReference type="PANTHER" id="PTHR44267:SF1">
    <property type="entry name" value="WD REPEAT-CONTAINING PROTEIN 43"/>
    <property type="match status" value="1"/>
</dbReference>
<dbReference type="InterPro" id="IPR015943">
    <property type="entry name" value="WD40/YVTN_repeat-like_dom_sf"/>
</dbReference>
<sequence>MAGTGCLICFDPLQGQLLAILSADNRLRLWDVVSGTVRQQYVEAQHLSKHFSAIAWHRPSSASAGKRRRSSSTDSAAPLGVIALGSEAGGVSIWDLQLGVQTTLTDGNARSPISCMAFSSDGSKLYTASSTDKDVVEWSMESSKILRKLK</sequence>
<protein>
    <submittedName>
        <fullName evidence="3">WD40-repeat-containing domain protein</fullName>
    </submittedName>
</protein>
<proteinExistence type="predicted"/>
<dbReference type="Proteomes" id="UP000664859">
    <property type="component" value="Unassembled WGS sequence"/>
</dbReference>
<evidence type="ECO:0000256" key="1">
    <source>
        <dbReference type="ARBA" id="ARBA00004123"/>
    </source>
</evidence>
<gene>
    <name evidence="3" type="ORF">JKP88DRAFT_172808</name>
</gene>
<comment type="caution">
    <text evidence="3">The sequence shown here is derived from an EMBL/GenBank/DDBJ whole genome shotgun (WGS) entry which is preliminary data.</text>
</comment>
<evidence type="ECO:0000313" key="3">
    <source>
        <dbReference type="EMBL" id="KAG5175110.1"/>
    </source>
</evidence>
<dbReference type="Gene3D" id="2.130.10.10">
    <property type="entry name" value="YVTN repeat-like/Quinoprotein amine dehydrogenase"/>
    <property type="match status" value="1"/>
</dbReference>
<organism evidence="3 4">
    <name type="scientific">Tribonema minus</name>
    <dbReference type="NCBI Taxonomy" id="303371"/>
    <lineage>
        <taxon>Eukaryota</taxon>
        <taxon>Sar</taxon>
        <taxon>Stramenopiles</taxon>
        <taxon>Ochrophyta</taxon>
        <taxon>PX clade</taxon>
        <taxon>Xanthophyceae</taxon>
        <taxon>Tribonematales</taxon>
        <taxon>Tribonemataceae</taxon>
        <taxon>Tribonema</taxon>
    </lineage>
</organism>